<dbReference type="InterPro" id="IPR016181">
    <property type="entry name" value="Acyl_CoA_acyltransferase"/>
</dbReference>
<gene>
    <name evidence="3" type="ORF">SAMD00023353_9700050</name>
</gene>
<proteinExistence type="predicted"/>
<keyword evidence="3" id="KW-0808">Transferase</keyword>
<evidence type="ECO:0000313" key="4">
    <source>
        <dbReference type="Proteomes" id="UP000054516"/>
    </source>
</evidence>
<dbReference type="OMA" id="AMHRRRW"/>
<dbReference type="STRING" id="77044.A0A1W2TW73"/>
<keyword evidence="3" id="KW-0012">Acyltransferase</keyword>
<dbReference type="SUPFAM" id="SSF55729">
    <property type="entry name" value="Acyl-CoA N-acyltransferases (Nat)"/>
    <property type="match status" value="1"/>
</dbReference>
<feature type="domain" description="N-acetyltransferase" evidence="2">
    <location>
        <begin position="144"/>
        <end position="298"/>
    </location>
</feature>
<dbReference type="InterPro" id="IPR052523">
    <property type="entry name" value="Trichothecene_AcTrans"/>
</dbReference>
<evidence type="ECO:0000256" key="1">
    <source>
        <dbReference type="SAM" id="MobiDB-lite"/>
    </source>
</evidence>
<protein>
    <submittedName>
        <fullName evidence="3">Putative acyl-N-acyltransferase</fullName>
    </submittedName>
</protein>
<dbReference type="AlphaFoldDB" id="A0A1W2TW73"/>
<dbReference type="Pfam" id="PF00583">
    <property type="entry name" value="Acetyltransf_1"/>
    <property type="match status" value="1"/>
</dbReference>
<keyword evidence="4" id="KW-1185">Reference proteome</keyword>
<sequence>MTSTAVAAAVAAAIPDNDDDRNAETETEIEVEVAHSPEDFVAGYRIVSEALGRQVGDPVWQASNPGWDTAEGQAAGARRMLHRSRTATADRDGNPNAVFLKASVPDPDAAPARGGPGPGPGCDRRRVIVGFALWIQSSTRPEHGTVHSGELRDAVDLEALLPGDGRAQAFLCQMYRCQVRPRLEFLRAKEEEAAAAATAEGGAGPSPPSPPVILVLGTCATHPSYQRRGVGTKLTRWGLDEARRRGVSDVTVEASAMGRRLYERLGFRPQGRDIVYETDEEFAGRGKPSNVFMVYSRNSS</sequence>
<dbReference type="GO" id="GO:0016747">
    <property type="term" value="F:acyltransferase activity, transferring groups other than amino-acyl groups"/>
    <property type="evidence" value="ECO:0007669"/>
    <property type="project" value="InterPro"/>
</dbReference>
<dbReference type="PANTHER" id="PTHR42791:SF14">
    <property type="entry name" value="N-ACETYLTRANSFERASE DOMAIN-CONTAINING PROTEIN"/>
    <property type="match status" value="1"/>
</dbReference>
<dbReference type="EMBL" id="DF977542">
    <property type="protein sequence ID" value="GAP92892.1"/>
    <property type="molecule type" value="Genomic_DNA"/>
</dbReference>
<dbReference type="Gene3D" id="3.40.630.30">
    <property type="match status" value="1"/>
</dbReference>
<organism evidence="3">
    <name type="scientific">Rosellinia necatrix</name>
    <name type="common">White root-rot fungus</name>
    <dbReference type="NCBI Taxonomy" id="77044"/>
    <lineage>
        <taxon>Eukaryota</taxon>
        <taxon>Fungi</taxon>
        <taxon>Dikarya</taxon>
        <taxon>Ascomycota</taxon>
        <taxon>Pezizomycotina</taxon>
        <taxon>Sordariomycetes</taxon>
        <taxon>Xylariomycetidae</taxon>
        <taxon>Xylariales</taxon>
        <taxon>Xylariaceae</taxon>
        <taxon>Rosellinia</taxon>
    </lineage>
</organism>
<dbReference type="OrthoDB" id="61113at2759"/>
<feature type="compositionally biased region" description="Low complexity" evidence="1">
    <location>
        <begin position="1"/>
        <end position="13"/>
    </location>
</feature>
<name>A0A1W2TW73_ROSNE</name>
<evidence type="ECO:0000259" key="2">
    <source>
        <dbReference type="PROSITE" id="PS51186"/>
    </source>
</evidence>
<accession>A0A1W2TW73</accession>
<dbReference type="CDD" id="cd04301">
    <property type="entry name" value="NAT_SF"/>
    <property type="match status" value="1"/>
</dbReference>
<feature type="region of interest" description="Disordered" evidence="1">
    <location>
        <begin position="1"/>
        <end position="24"/>
    </location>
</feature>
<dbReference type="Proteomes" id="UP000054516">
    <property type="component" value="Unassembled WGS sequence"/>
</dbReference>
<dbReference type="PROSITE" id="PS51186">
    <property type="entry name" value="GNAT"/>
    <property type="match status" value="1"/>
</dbReference>
<reference evidence="3" key="1">
    <citation type="submission" date="2016-03" db="EMBL/GenBank/DDBJ databases">
        <title>Draft genome sequence of Rosellinia necatrix.</title>
        <authorList>
            <person name="Kanematsu S."/>
        </authorList>
    </citation>
    <scope>NUCLEOTIDE SEQUENCE [LARGE SCALE GENOMIC DNA]</scope>
    <source>
        <strain evidence="3">W97</strain>
    </source>
</reference>
<dbReference type="InterPro" id="IPR000182">
    <property type="entry name" value="GNAT_dom"/>
</dbReference>
<evidence type="ECO:0000313" key="3">
    <source>
        <dbReference type="EMBL" id="GAP92892.1"/>
    </source>
</evidence>
<dbReference type="PANTHER" id="PTHR42791">
    <property type="entry name" value="GNAT FAMILY ACETYLTRANSFERASE"/>
    <property type="match status" value="1"/>
</dbReference>